<dbReference type="GO" id="GO:0005886">
    <property type="term" value="C:plasma membrane"/>
    <property type="evidence" value="ECO:0007669"/>
    <property type="project" value="UniProtKB-SubCell"/>
</dbReference>
<dbReference type="InterPro" id="IPR050093">
    <property type="entry name" value="ABC_SmlMolc_Importer"/>
</dbReference>
<dbReference type="Pfam" id="PF08402">
    <property type="entry name" value="TOBE_2"/>
    <property type="match status" value="1"/>
</dbReference>
<accession>A0ABD6AGJ8</accession>
<comment type="caution">
    <text evidence="12">The sequence shown here is derived from an EMBL/GenBank/DDBJ whole genome shotgun (WGS) entry which is preliminary data.</text>
</comment>
<dbReference type="PROSITE" id="PS00211">
    <property type="entry name" value="ABC_TRANSPORTER_1"/>
    <property type="match status" value="1"/>
</dbReference>
<dbReference type="RefSeq" id="WP_276306085.1">
    <property type="nucleotide sequence ID" value="NZ_CP119993.1"/>
</dbReference>
<evidence type="ECO:0000256" key="4">
    <source>
        <dbReference type="ARBA" id="ARBA00022741"/>
    </source>
</evidence>
<evidence type="ECO:0000256" key="2">
    <source>
        <dbReference type="ARBA" id="ARBA00022448"/>
    </source>
</evidence>
<dbReference type="SUPFAM" id="SSF50331">
    <property type="entry name" value="MOP-like"/>
    <property type="match status" value="1"/>
</dbReference>
<evidence type="ECO:0000256" key="10">
    <source>
        <dbReference type="ARBA" id="ARBA00047936"/>
    </source>
</evidence>
<protein>
    <recommendedName>
        <fullName evidence="9">Molybdate/tungstate import ATP-binding protein WtpC</fullName>
        <ecNumber evidence="8">7.3.2.6</ecNumber>
    </recommendedName>
</protein>
<keyword evidence="3" id="KW-0500">Molybdenum</keyword>
<evidence type="ECO:0000256" key="5">
    <source>
        <dbReference type="ARBA" id="ARBA00022840"/>
    </source>
</evidence>
<dbReference type="InterPro" id="IPR017871">
    <property type="entry name" value="ABC_transporter-like_CS"/>
</dbReference>
<dbReference type="GO" id="GO:0032991">
    <property type="term" value="C:protein-containing complex"/>
    <property type="evidence" value="ECO:0007669"/>
    <property type="project" value="UniProtKB-ARBA"/>
</dbReference>
<dbReference type="Gene3D" id="3.40.50.300">
    <property type="entry name" value="P-loop containing nucleotide triphosphate hydrolases"/>
    <property type="match status" value="1"/>
</dbReference>
<dbReference type="GO" id="GO:0005524">
    <property type="term" value="F:ATP binding"/>
    <property type="evidence" value="ECO:0007669"/>
    <property type="project" value="UniProtKB-KW"/>
</dbReference>
<dbReference type="InterPro" id="IPR027417">
    <property type="entry name" value="P-loop_NTPase"/>
</dbReference>
<dbReference type="PANTHER" id="PTHR42781">
    <property type="entry name" value="SPERMIDINE/PUTRESCINE IMPORT ATP-BINDING PROTEIN POTA"/>
    <property type="match status" value="1"/>
</dbReference>
<dbReference type="InterPro" id="IPR008995">
    <property type="entry name" value="Mo/tungstate-bd_C_term_dom"/>
</dbReference>
<dbReference type="InterPro" id="IPR003593">
    <property type="entry name" value="AAA+_ATPase"/>
</dbReference>
<name>A0ABD6AGJ8_9EURY</name>
<comment type="subunit">
    <text evidence="7">The complex is composed of two ATP-binding proteins (WtpC), two transmembrane proteins (WtpB) and a solute-binding protein (WtpA).</text>
</comment>
<dbReference type="SUPFAM" id="SSF52540">
    <property type="entry name" value="P-loop containing nucleoside triphosphate hydrolases"/>
    <property type="match status" value="1"/>
</dbReference>
<keyword evidence="13" id="KW-1185">Reference proteome</keyword>
<evidence type="ECO:0000256" key="6">
    <source>
        <dbReference type="ARBA" id="ARBA00038307"/>
    </source>
</evidence>
<comment type="subcellular location">
    <subcellularLocation>
        <location evidence="1">Cell membrane</location>
        <topology evidence="1">Peripheral membrane protein</topology>
    </subcellularLocation>
</comment>
<evidence type="ECO:0000313" key="13">
    <source>
        <dbReference type="Proteomes" id="UP001596547"/>
    </source>
</evidence>
<dbReference type="EC" id="7.3.2.6" evidence="8"/>
<dbReference type="Proteomes" id="UP001596547">
    <property type="component" value="Unassembled WGS sequence"/>
</dbReference>
<evidence type="ECO:0000256" key="7">
    <source>
        <dbReference type="ARBA" id="ARBA00038781"/>
    </source>
</evidence>
<keyword evidence="5 12" id="KW-0067">ATP-binding</keyword>
<evidence type="ECO:0000259" key="11">
    <source>
        <dbReference type="PROSITE" id="PS50893"/>
    </source>
</evidence>
<evidence type="ECO:0000256" key="8">
    <source>
        <dbReference type="ARBA" id="ARBA00039025"/>
    </source>
</evidence>
<dbReference type="GO" id="GO:1901238">
    <property type="term" value="F:ABC-type tungstate transporter activity"/>
    <property type="evidence" value="ECO:0007669"/>
    <property type="project" value="UniProtKB-EC"/>
</dbReference>
<evidence type="ECO:0000256" key="3">
    <source>
        <dbReference type="ARBA" id="ARBA00022505"/>
    </source>
</evidence>
<sequence length="357" mass="39072">MSSVIDLDGVQKEFADVTAVKDVDLQIEDGEFFTLLGPSGSGKTTVLRMVAGFEQPTEGTIRLAGTDVTDKPPYDRAVHTVFQDYALFPHMTVHENIAYGLELQGVSAGEIDRRVTELLDLVSLAGLGGRSIDELSGGQQQRVALARALAVKPKVLLLDEPLGALDEKLRREMQVELKDIQETLGTTFLYVTHDQEEALSMSDRLAVLEAGNVIQVGPPEEVYEHPRTAFIAEFFRGSNIFTGEITSSDERMVTLSFAGIEIVVYTEPDRSLAVGENVTFFVRSENIVAGDGRSNAVDGEITNIVYRGSVTDYTVRIDADHEFVASLGDERFSKGDKLTLSWAPSDAIILHDEPTQC</sequence>
<keyword evidence="2" id="KW-0813">Transport</keyword>
<dbReference type="PANTHER" id="PTHR42781:SF4">
    <property type="entry name" value="SPERMIDINE_PUTRESCINE IMPORT ATP-BINDING PROTEIN POTA"/>
    <property type="match status" value="1"/>
</dbReference>
<dbReference type="EMBL" id="JBHTBF010000003">
    <property type="protein sequence ID" value="MFC7319089.1"/>
    <property type="molecule type" value="Genomic_DNA"/>
</dbReference>
<gene>
    <name evidence="12" type="ORF">ACFQPE_20170</name>
</gene>
<evidence type="ECO:0000256" key="9">
    <source>
        <dbReference type="ARBA" id="ARBA00041133"/>
    </source>
</evidence>
<comment type="catalytic activity">
    <reaction evidence="10">
        <text>tungstate(in) + ATP + H2O = tungstate(out) + ADP + phosphate + H(+)</text>
        <dbReference type="Rhea" id="RHEA:35027"/>
        <dbReference type="ChEBI" id="CHEBI:15377"/>
        <dbReference type="ChEBI" id="CHEBI:15378"/>
        <dbReference type="ChEBI" id="CHEBI:30616"/>
        <dbReference type="ChEBI" id="CHEBI:43474"/>
        <dbReference type="ChEBI" id="CHEBI:46502"/>
        <dbReference type="ChEBI" id="CHEBI:456216"/>
        <dbReference type="EC" id="7.3.2.6"/>
    </reaction>
</comment>
<dbReference type="GeneID" id="79317721"/>
<dbReference type="Pfam" id="PF00005">
    <property type="entry name" value="ABC_tran"/>
    <property type="match status" value="1"/>
</dbReference>
<proteinExistence type="inferred from homology"/>
<dbReference type="FunFam" id="3.40.50.300:FF:000133">
    <property type="entry name" value="Spermidine/putrescine import ATP-binding protein PotA"/>
    <property type="match status" value="1"/>
</dbReference>
<dbReference type="PROSITE" id="PS50893">
    <property type="entry name" value="ABC_TRANSPORTER_2"/>
    <property type="match status" value="1"/>
</dbReference>
<dbReference type="Gene3D" id="2.40.50.100">
    <property type="match status" value="1"/>
</dbReference>
<dbReference type="InterPro" id="IPR013611">
    <property type="entry name" value="Transp-assoc_OB_typ2"/>
</dbReference>
<organism evidence="12 13">
    <name type="scientific">Halomarina halobia</name>
    <dbReference type="NCBI Taxonomy" id="3033386"/>
    <lineage>
        <taxon>Archaea</taxon>
        <taxon>Methanobacteriati</taxon>
        <taxon>Methanobacteriota</taxon>
        <taxon>Stenosarchaea group</taxon>
        <taxon>Halobacteria</taxon>
        <taxon>Halobacteriales</taxon>
        <taxon>Natronomonadaceae</taxon>
        <taxon>Halomarina</taxon>
    </lineage>
</organism>
<keyword evidence="4" id="KW-0547">Nucleotide-binding</keyword>
<dbReference type="AlphaFoldDB" id="A0ABD6AGJ8"/>
<dbReference type="SMART" id="SM00382">
    <property type="entry name" value="AAA"/>
    <property type="match status" value="1"/>
</dbReference>
<evidence type="ECO:0000256" key="1">
    <source>
        <dbReference type="ARBA" id="ARBA00004202"/>
    </source>
</evidence>
<feature type="domain" description="ABC transporter" evidence="11">
    <location>
        <begin position="5"/>
        <end position="235"/>
    </location>
</feature>
<comment type="similarity">
    <text evidence="6">Belongs to the ABC transporter superfamily. Sulfate/tungstate importer (TC 3.A.1.6) family.</text>
</comment>
<evidence type="ECO:0000313" key="12">
    <source>
        <dbReference type="EMBL" id="MFC7319089.1"/>
    </source>
</evidence>
<dbReference type="InterPro" id="IPR003439">
    <property type="entry name" value="ABC_transporter-like_ATP-bd"/>
</dbReference>
<reference evidence="12 13" key="1">
    <citation type="journal article" date="2019" name="Int. J. Syst. Evol. Microbiol.">
        <title>The Global Catalogue of Microorganisms (GCM) 10K type strain sequencing project: providing services to taxonomists for standard genome sequencing and annotation.</title>
        <authorList>
            <consortium name="The Broad Institute Genomics Platform"/>
            <consortium name="The Broad Institute Genome Sequencing Center for Infectious Disease"/>
            <person name="Wu L."/>
            <person name="Ma J."/>
        </authorList>
    </citation>
    <scope>NUCLEOTIDE SEQUENCE [LARGE SCALE GENOMIC DNA]</scope>
    <source>
        <strain evidence="12 13">PSR21</strain>
    </source>
</reference>